<keyword evidence="3" id="KW-0812">Transmembrane</keyword>
<dbReference type="PANTHER" id="PTHR10656:SF40">
    <property type="entry name" value="INOSITOL 1,4,5-TRISPHOSPHATE RECEPTOR-INTERACTING PROTEIN-LIKE 1"/>
    <property type="match status" value="1"/>
</dbReference>
<feature type="coiled-coil region" evidence="7">
    <location>
        <begin position="30"/>
        <end position="57"/>
    </location>
</feature>
<evidence type="ECO:0000259" key="10">
    <source>
        <dbReference type="Pfam" id="PF20266"/>
    </source>
</evidence>
<dbReference type="Proteomes" id="UP001652627">
    <property type="component" value="Chromosome 8"/>
</dbReference>
<comment type="subcellular location">
    <subcellularLocation>
        <location evidence="1">Membrane</location>
        <topology evidence="1">Single-pass type I membrane protein</topology>
    </subcellularLocation>
</comment>
<evidence type="ECO:0000256" key="2">
    <source>
        <dbReference type="ARBA" id="ARBA00005554"/>
    </source>
</evidence>
<dbReference type="PRINTS" id="PR02107">
    <property type="entry name" value="INOS145TPRIP"/>
</dbReference>
<dbReference type="Pfam" id="PF20266">
    <property type="entry name" value="Mab-21_C"/>
    <property type="match status" value="1"/>
</dbReference>
<dbReference type="Gene3D" id="1.10.1410.40">
    <property type="match status" value="1"/>
</dbReference>
<keyword evidence="4 9" id="KW-0732">Signal</keyword>
<dbReference type="RefSeq" id="XP_067156677.1">
    <property type="nucleotide sequence ID" value="XM_067300576.1"/>
</dbReference>
<feature type="signal peptide" evidence="9">
    <location>
        <begin position="1"/>
        <end position="21"/>
    </location>
</feature>
<dbReference type="PANTHER" id="PTHR10656">
    <property type="entry name" value="CELL FATE DETERMINING PROTEIN MAB21-RELATED"/>
    <property type="match status" value="1"/>
</dbReference>
<name>A0ABM4EVD9_9AVES</name>
<dbReference type="SMART" id="SM01265">
    <property type="entry name" value="Mab-21"/>
    <property type="match status" value="1"/>
</dbReference>
<keyword evidence="7" id="KW-0175">Coiled coil</keyword>
<protein>
    <submittedName>
        <fullName evidence="12 13">Inositol 1,4,5-trisphosphate receptor-interacting protein-like 1</fullName>
    </submittedName>
</protein>
<evidence type="ECO:0000256" key="5">
    <source>
        <dbReference type="ARBA" id="ARBA00022989"/>
    </source>
</evidence>
<sequence>MAVGLVLVLAMLGIVLQPLKVSDHMDAATEQRMQQHEEQLSQEMTRLQQEFAETMQEPQSGLFRRDVVFATWDLWQFGTFAGGLVLLFGLFWMATEQDFDKSDSSSGLSSSSSEEEGEGEEQEAAGAVHWLSPEQQLDSTGQRALETFYEQHLCGPAQDVAHTCKVVEELVGNLLHACHMISLTTFLPRLERCIGVGSVFEGWSHRGEDTVYSLLVPLKPPPGHSFHLELGTGEELPARHGRVHVKLECMCEREQLLGDVLCFRHRSQSQVRRYQRPGLLHTLCTGFYLDVEKTAHWFQLFVRNAWDVIAAEQNCQLTVLPSSRSCKLQLAYDSGRTVHVEIMLGVQQDDLGVFVGSQEAEAGLSSSTTWLESCALQELLFFRFVARQAPQDSCHLACLQLLTYLLEGSVLSSVHLKTVTMHLLALLPPSEWCPEHLLERLRDVLHYLHRCLEEKELHHFLLGNERVPREVPLPVTFQTASPLNLFQRLVQEPDAHTQALCEFTELQDRLRSLLD</sequence>
<feature type="compositionally biased region" description="Acidic residues" evidence="8">
    <location>
        <begin position="113"/>
        <end position="123"/>
    </location>
</feature>
<organism evidence="11 12">
    <name type="scientific">Apteryx mantelli</name>
    <name type="common">North Island brown kiwi</name>
    <dbReference type="NCBI Taxonomy" id="2696672"/>
    <lineage>
        <taxon>Eukaryota</taxon>
        <taxon>Metazoa</taxon>
        <taxon>Chordata</taxon>
        <taxon>Craniata</taxon>
        <taxon>Vertebrata</taxon>
        <taxon>Euteleostomi</taxon>
        <taxon>Archelosauria</taxon>
        <taxon>Archosauria</taxon>
        <taxon>Dinosauria</taxon>
        <taxon>Saurischia</taxon>
        <taxon>Theropoda</taxon>
        <taxon>Coelurosauria</taxon>
        <taxon>Aves</taxon>
        <taxon>Palaeognathae</taxon>
        <taxon>Apterygiformes</taxon>
        <taxon>Apterygidae</taxon>
        <taxon>Apteryx</taxon>
    </lineage>
</organism>
<comment type="similarity">
    <text evidence="2">Belongs to the ITPRIP family.</text>
</comment>
<accession>A0ABM4EVD9</accession>
<proteinExistence type="inferred from homology"/>
<evidence type="ECO:0000256" key="4">
    <source>
        <dbReference type="ARBA" id="ARBA00022729"/>
    </source>
</evidence>
<feature type="domain" description="Mab-21-like HhH/H2TH-like" evidence="10">
    <location>
        <begin position="397"/>
        <end position="461"/>
    </location>
</feature>
<gene>
    <name evidence="12" type="primary">LOC136992534</name>
    <name evidence="13" type="synonym">LOC136992538</name>
</gene>
<dbReference type="InterPro" id="IPR046906">
    <property type="entry name" value="Mab-21_HhH/H2TH-like"/>
</dbReference>
<dbReference type="RefSeq" id="XP_067156668.1">
    <property type="nucleotide sequence ID" value="XM_067300567.1"/>
</dbReference>
<evidence type="ECO:0000256" key="7">
    <source>
        <dbReference type="SAM" id="Coils"/>
    </source>
</evidence>
<reference evidence="12 13" key="1">
    <citation type="submission" date="2025-05" db="UniProtKB">
        <authorList>
            <consortium name="RefSeq"/>
        </authorList>
    </citation>
    <scope>IDENTIFICATION</scope>
    <source>
        <tissue evidence="12 13">Blood</tissue>
    </source>
</reference>
<evidence type="ECO:0000256" key="6">
    <source>
        <dbReference type="ARBA" id="ARBA00023136"/>
    </source>
</evidence>
<feature type="chain" id="PRO_5045026126" evidence="9">
    <location>
        <begin position="22"/>
        <end position="515"/>
    </location>
</feature>
<feature type="region of interest" description="Disordered" evidence="8">
    <location>
        <begin position="100"/>
        <end position="126"/>
    </location>
</feature>
<evidence type="ECO:0000256" key="1">
    <source>
        <dbReference type="ARBA" id="ARBA00004479"/>
    </source>
</evidence>
<keyword evidence="5" id="KW-1133">Transmembrane helix</keyword>
<keyword evidence="11" id="KW-1185">Reference proteome</keyword>
<evidence type="ECO:0000256" key="9">
    <source>
        <dbReference type="SAM" id="SignalP"/>
    </source>
</evidence>
<evidence type="ECO:0000313" key="13">
    <source>
        <dbReference type="RefSeq" id="XP_067156677.1"/>
    </source>
</evidence>
<keyword evidence="6" id="KW-0472">Membrane</keyword>
<evidence type="ECO:0000256" key="8">
    <source>
        <dbReference type="SAM" id="MobiDB-lite"/>
    </source>
</evidence>
<dbReference type="GeneID" id="136992534"/>
<evidence type="ECO:0000313" key="12">
    <source>
        <dbReference type="RefSeq" id="XP_067156668.1"/>
    </source>
</evidence>
<dbReference type="InterPro" id="IPR026250">
    <property type="entry name" value="ITPRIP-like"/>
</dbReference>
<dbReference type="InterPro" id="IPR024810">
    <property type="entry name" value="MAB21L/cGLR"/>
</dbReference>
<evidence type="ECO:0000256" key="3">
    <source>
        <dbReference type="ARBA" id="ARBA00022692"/>
    </source>
</evidence>
<evidence type="ECO:0000313" key="11">
    <source>
        <dbReference type="Proteomes" id="UP001652627"/>
    </source>
</evidence>
<dbReference type="Gene3D" id="3.30.460.90">
    <property type="match status" value="1"/>
</dbReference>